<dbReference type="STRING" id="3750.A0A498II32"/>
<sequence>MTEGSSPAKTFVGVRFLLLGFDPFDKHQVRSKLVDCGGEDVAHYSPNCTHVIVDKIVYDDPVCVAARNDAKTLVTALWVHHSFDVELPIDPTWKMGPRSSHVSI</sequence>
<reference evidence="2 3" key="1">
    <citation type="submission" date="2018-10" db="EMBL/GenBank/DDBJ databases">
        <title>A high-quality apple genome assembly.</title>
        <authorList>
            <person name="Hu J."/>
        </authorList>
    </citation>
    <scope>NUCLEOTIDE SEQUENCE [LARGE SCALE GENOMIC DNA]</scope>
    <source>
        <strain evidence="3">cv. HFTH1</strain>
        <tissue evidence="2">Young leaf</tissue>
    </source>
</reference>
<evidence type="ECO:0000259" key="1">
    <source>
        <dbReference type="PROSITE" id="PS50172"/>
    </source>
</evidence>
<evidence type="ECO:0000313" key="2">
    <source>
        <dbReference type="EMBL" id="RXH83026.1"/>
    </source>
</evidence>
<gene>
    <name evidence="2" type="ORF">DVH24_003524</name>
</gene>
<accession>A0A498II32</accession>
<dbReference type="SUPFAM" id="SSF52113">
    <property type="entry name" value="BRCT domain"/>
    <property type="match status" value="1"/>
</dbReference>
<name>A0A498II32_MALDO</name>
<dbReference type="InterPro" id="IPR001357">
    <property type="entry name" value="BRCT_dom"/>
</dbReference>
<evidence type="ECO:0000313" key="3">
    <source>
        <dbReference type="Proteomes" id="UP000290289"/>
    </source>
</evidence>
<keyword evidence="3" id="KW-1185">Reference proteome</keyword>
<dbReference type="EMBL" id="RDQH01000337">
    <property type="protein sequence ID" value="RXH83026.1"/>
    <property type="molecule type" value="Genomic_DNA"/>
</dbReference>
<dbReference type="PANTHER" id="PTHR47181:SF2">
    <property type="entry name" value="BRCA1 C TERMINUS DOMAIN CONTAINING PROTEIN, EXPRESSED"/>
    <property type="match status" value="1"/>
</dbReference>
<organism evidence="2 3">
    <name type="scientific">Malus domestica</name>
    <name type="common">Apple</name>
    <name type="synonym">Pyrus malus</name>
    <dbReference type="NCBI Taxonomy" id="3750"/>
    <lineage>
        <taxon>Eukaryota</taxon>
        <taxon>Viridiplantae</taxon>
        <taxon>Streptophyta</taxon>
        <taxon>Embryophyta</taxon>
        <taxon>Tracheophyta</taxon>
        <taxon>Spermatophyta</taxon>
        <taxon>Magnoliopsida</taxon>
        <taxon>eudicotyledons</taxon>
        <taxon>Gunneridae</taxon>
        <taxon>Pentapetalae</taxon>
        <taxon>rosids</taxon>
        <taxon>fabids</taxon>
        <taxon>Rosales</taxon>
        <taxon>Rosaceae</taxon>
        <taxon>Amygdaloideae</taxon>
        <taxon>Maleae</taxon>
        <taxon>Malus</taxon>
    </lineage>
</organism>
<feature type="domain" description="BRCT" evidence="1">
    <location>
        <begin position="6"/>
        <end position="83"/>
    </location>
</feature>
<dbReference type="PANTHER" id="PTHR47181">
    <property type="entry name" value="BRCA1 C TERMINUS DOMAIN CONTAINING PROTEIN, EXPRESSED"/>
    <property type="match status" value="1"/>
</dbReference>
<protein>
    <recommendedName>
        <fullName evidence="1">BRCT domain-containing protein</fullName>
    </recommendedName>
</protein>
<dbReference type="Pfam" id="PF00533">
    <property type="entry name" value="BRCT"/>
    <property type="match status" value="1"/>
</dbReference>
<dbReference type="Proteomes" id="UP000290289">
    <property type="component" value="Chromosome 11"/>
</dbReference>
<dbReference type="InterPro" id="IPR036420">
    <property type="entry name" value="BRCT_dom_sf"/>
</dbReference>
<proteinExistence type="predicted"/>
<dbReference type="InterPro" id="IPR044254">
    <property type="entry name" value="At4g02110-like"/>
</dbReference>
<comment type="caution">
    <text evidence="2">The sequence shown here is derived from an EMBL/GenBank/DDBJ whole genome shotgun (WGS) entry which is preliminary data.</text>
</comment>
<dbReference type="PROSITE" id="PS50172">
    <property type="entry name" value="BRCT"/>
    <property type="match status" value="1"/>
</dbReference>
<dbReference type="Gene3D" id="3.40.50.10190">
    <property type="entry name" value="BRCT domain"/>
    <property type="match status" value="1"/>
</dbReference>
<dbReference type="AlphaFoldDB" id="A0A498II32"/>